<sequence>MLSYVLYRIALPSFLSLRREEDEESDPFSGPDTFSMTSPIIIRKRSIYLGWLGFRHSDSVVGSLWKITIFARQLAKGLPASPPPTPHPRLFPPTPVTAGLQGWA</sequence>
<proteinExistence type="predicted"/>
<reference evidence="2 3" key="1">
    <citation type="submission" date="2019-03" db="EMBL/GenBank/DDBJ databases">
        <title>First draft genome of Liparis tanakae, snailfish: a comprehensive survey of snailfish specific genes.</title>
        <authorList>
            <person name="Kim W."/>
            <person name="Song I."/>
            <person name="Jeong J.-H."/>
            <person name="Kim D."/>
            <person name="Kim S."/>
            <person name="Ryu S."/>
            <person name="Song J.Y."/>
            <person name="Lee S.K."/>
        </authorList>
    </citation>
    <scope>NUCLEOTIDE SEQUENCE [LARGE SCALE GENOMIC DNA]</scope>
    <source>
        <tissue evidence="2">Muscle</tissue>
    </source>
</reference>
<comment type="caution">
    <text evidence="2">The sequence shown here is derived from an EMBL/GenBank/DDBJ whole genome shotgun (WGS) entry which is preliminary data.</text>
</comment>
<organism evidence="2 3">
    <name type="scientific">Liparis tanakae</name>
    <name type="common">Tanaka's snailfish</name>
    <dbReference type="NCBI Taxonomy" id="230148"/>
    <lineage>
        <taxon>Eukaryota</taxon>
        <taxon>Metazoa</taxon>
        <taxon>Chordata</taxon>
        <taxon>Craniata</taxon>
        <taxon>Vertebrata</taxon>
        <taxon>Euteleostomi</taxon>
        <taxon>Actinopterygii</taxon>
        <taxon>Neopterygii</taxon>
        <taxon>Teleostei</taxon>
        <taxon>Neoteleostei</taxon>
        <taxon>Acanthomorphata</taxon>
        <taxon>Eupercaria</taxon>
        <taxon>Perciformes</taxon>
        <taxon>Cottioidei</taxon>
        <taxon>Cottales</taxon>
        <taxon>Liparidae</taxon>
        <taxon>Liparis</taxon>
    </lineage>
</organism>
<dbReference type="Proteomes" id="UP000314294">
    <property type="component" value="Unassembled WGS sequence"/>
</dbReference>
<feature type="region of interest" description="Disordered" evidence="1">
    <location>
        <begin position="80"/>
        <end position="104"/>
    </location>
</feature>
<evidence type="ECO:0000256" key="1">
    <source>
        <dbReference type="SAM" id="MobiDB-lite"/>
    </source>
</evidence>
<evidence type="ECO:0000313" key="3">
    <source>
        <dbReference type="Proteomes" id="UP000314294"/>
    </source>
</evidence>
<feature type="compositionally biased region" description="Pro residues" evidence="1">
    <location>
        <begin position="80"/>
        <end position="95"/>
    </location>
</feature>
<name>A0A4Z2HGQ3_9TELE</name>
<evidence type="ECO:0000313" key="2">
    <source>
        <dbReference type="EMBL" id="TNN64710.1"/>
    </source>
</evidence>
<gene>
    <name evidence="2" type="ORF">EYF80_025016</name>
</gene>
<accession>A0A4Z2HGQ3</accession>
<dbReference type="EMBL" id="SRLO01000247">
    <property type="protein sequence ID" value="TNN64710.1"/>
    <property type="molecule type" value="Genomic_DNA"/>
</dbReference>
<protein>
    <submittedName>
        <fullName evidence="2">Uncharacterized protein</fullName>
    </submittedName>
</protein>
<keyword evidence="3" id="KW-1185">Reference proteome</keyword>
<dbReference type="AlphaFoldDB" id="A0A4Z2HGQ3"/>